<dbReference type="Pfam" id="PF19583">
    <property type="entry name" value="ODP"/>
    <property type="match status" value="1"/>
</dbReference>
<dbReference type="InterPro" id="IPR029039">
    <property type="entry name" value="Flavoprotein-like_sf"/>
</dbReference>
<dbReference type="PANTHER" id="PTHR43717">
    <property type="entry name" value="ANAEROBIC NITRIC OXIDE REDUCTASE FLAVORUBREDOXIN"/>
    <property type="match status" value="1"/>
</dbReference>
<dbReference type="PROSITE" id="PS50902">
    <property type="entry name" value="FLAVODOXIN_LIKE"/>
    <property type="match status" value="1"/>
</dbReference>
<dbReference type="PIRSF" id="PIRSF005243">
    <property type="entry name" value="ROO"/>
    <property type="match status" value="1"/>
</dbReference>
<dbReference type="GO" id="GO:0046872">
    <property type="term" value="F:metal ion binding"/>
    <property type="evidence" value="ECO:0007669"/>
    <property type="project" value="InterPro"/>
</dbReference>
<dbReference type="EMBL" id="DVMU01000186">
    <property type="protein sequence ID" value="HIU34579.1"/>
    <property type="molecule type" value="Genomic_DNA"/>
</dbReference>
<dbReference type="InterPro" id="IPR045761">
    <property type="entry name" value="ODP_dom"/>
</dbReference>
<dbReference type="AlphaFoldDB" id="A0A9D1IEM7"/>
<reference evidence="3" key="2">
    <citation type="journal article" date="2021" name="PeerJ">
        <title>Extensive microbial diversity within the chicken gut microbiome revealed by metagenomics and culture.</title>
        <authorList>
            <person name="Gilroy R."/>
            <person name="Ravi A."/>
            <person name="Getino M."/>
            <person name="Pursley I."/>
            <person name="Horton D.L."/>
            <person name="Alikhan N.F."/>
            <person name="Baker D."/>
            <person name="Gharbi K."/>
            <person name="Hall N."/>
            <person name="Watson M."/>
            <person name="Adriaenssens E.M."/>
            <person name="Foster-Nyarko E."/>
            <person name="Jarju S."/>
            <person name="Secka A."/>
            <person name="Antonio M."/>
            <person name="Oren A."/>
            <person name="Chaudhuri R.R."/>
            <person name="La Ragione R."/>
            <person name="Hildebrand F."/>
            <person name="Pallen M.J."/>
        </authorList>
    </citation>
    <scope>NUCLEOTIDE SEQUENCE</scope>
    <source>
        <strain evidence="3">ChiHcec3-11533</strain>
    </source>
</reference>
<evidence type="ECO:0000256" key="1">
    <source>
        <dbReference type="ARBA" id="ARBA00007121"/>
    </source>
</evidence>
<dbReference type="InterPro" id="IPR036866">
    <property type="entry name" value="RibonucZ/Hydroxyglut_hydro"/>
</dbReference>
<proteinExistence type="inferred from homology"/>
<reference evidence="3" key="1">
    <citation type="submission" date="2020-10" db="EMBL/GenBank/DDBJ databases">
        <authorList>
            <person name="Gilroy R."/>
        </authorList>
    </citation>
    <scope>NUCLEOTIDE SEQUENCE</scope>
    <source>
        <strain evidence="3">ChiHcec3-11533</strain>
    </source>
</reference>
<dbReference type="SUPFAM" id="SSF52218">
    <property type="entry name" value="Flavoproteins"/>
    <property type="match status" value="1"/>
</dbReference>
<comment type="caution">
    <text evidence="3">The sequence shown here is derived from an EMBL/GenBank/DDBJ whole genome shotgun (WGS) entry which is preliminary data.</text>
</comment>
<accession>A0A9D1IEM7</accession>
<name>A0A9D1IEM7_9FIRM</name>
<dbReference type="InterPro" id="IPR016440">
    <property type="entry name" value="Rubredoxin-O_OxRdtase"/>
</dbReference>
<dbReference type="SMART" id="SM00849">
    <property type="entry name" value="Lactamase_B"/>
    <property type="match status" value="1"/>
</dbReference>
<dbReference type="CDD" id="cd07709">
    <property type="entry name" value="flavodiiron_proteins_MBL-fold"/>
    <property type="match status" value="1"/>
</dbReference>
<feature type="domain" description="Flavodoxin-like" evidence="2">
    <location>
        <begin position="248"/>
        <end position="387"/>
    </location>
</feature>
<protein>
    <submittedName>
        <fullName evidence="3">FprA family A-type flavoprotein</fullName>
    </submittedName>
</protein>
<gene>
    <name evidence="3" type="ORF">IAB02_08450</name>
</gene>
<dbReference type="InterPro" id="IPR001279">
    <property type="entry name" value="Metallo-B-lactamas"/>
</dbReference>
<comment type="similarity">
    <text evidence="1">In the N-terminal section; belongs to the zinc metallo-hydrolase group 3 family.</text>
</comment>
<dbReference type="GO" id="GO:0016651">
    <property type="term" value="F:oxidoreductase activity, acting on NAD(P)H"/>
    <property type="evidence" value="ECO:0007669"/>
    <property type="project" value="UniProtKB-ARBA"/>
</dbReference>
<dbReference type="Proteomes" id="UP000824072">
    <property type="component" value="Unassembled WGS sequence"/>
</dbReference>
<dbReference type="Gene3D" id="3.60.15.10">
    <property type="entry name" value="Ribonuclease Z/Hydroxyacylglutathione hydrolase-like"/>
    <property type="match status" value="1"/>
</dbReference>
<sequence>MRNWTNVTEDILQIGINDRVTDLFEGQYKIPNGISYNAYVILDEKVCLLDTVDGRFAAEYLAALEEALGGREPEYLVVSHMEPDHSACIGALMEKYPEMRLVGNQKTFPILKRYFDLLLEERSVTVREGETLSLGRHELTFVMAPMVHWPEVMVAYDAGEKILFSADAMGKFGALDCEEEWLGEARRYYFNIVGKFGKQVEMLLNKAKNLEIETVCPLHGPILRGEALAKALEVYAKWGAYAPEEKGVLVAYASLHGNTAKAARAFEKMLRDRGAKVEMFDLAREDLSEALSQAFRLDTMVLMASSYDAGVMPFMETFLAHLKAKNYQKRRVALVENASFAPSANRTMREILSQMREISVEEEPITIFGSVKPEDLQKLEALADKLA</sequence>
<evidence type="ECO:0000313" key="4">
    <source>
        <dbReference type="Proteomes" id="UP000824072"/>
    </source>
</evidence>
<dbReference type="InterPro" id="IPR008254">
    <property type="entry name" value="Flavodoxin/NO_synth"/>
</dbReference>
<organism evidence="3 4">
    <name type="scientific">Candidatus Pullichristensenella excrementigallinarum</name>
    <dbReference type="NCBI Taxonomy" id="2840907"/>
    <lineage>
        <taxon>Bacteria</taxon>
        <taxon>Bacillati</taxon>
        <taxon>Bacillota</taxon>
        <taxon>Clostridia</taxon>
        <taxon>Candidatus Pullichristensenella</taxon>
    </lineage>
</organism>
<dbReference type="GO" id="GO:0010181">
    <property type="term" value="F:FMN binding"/>
    <property type="evidence" value="ECO:0007669"/>
    <property type="project" value="InterPro"/>
</dbReference>
<dbReference type="PANTHER" id="PTHR43717:SF1">
    <property type="entry name" value="ANAEROBIC NITRIC OXIDE REDUCTASE FLAVORUBREDOXIN"/>
    <property type="match status" value="1"/>
</dbReference>
<evidence type="ECO:0000259" key="2">
    <source>
        <dbReference type="PROSITE" id="PS50902"/>
    </source>
</evidence>
<dbReference type="SUPFAM" id="SSF56281">
    <property type="entry name" value="Metallo-hydrolase/oxidoreductase"/>
    <property type="match status" value="1"/>
</dbReference>
<dbReference type="Gene3D" id="3.40.50.360">
    <property type="match status" value="1"/>
</dbReference>
<evidence type="ECO:0000313" key="3">
    <source>
        <dbReference type="EMBL" id="HIU34579.1"/>
    </source>
</evidence>
<dbReference type="GO" id="GO:0009055">
    <property type="term" value="F:electron transfer activity"/>
    <property type="evidence" value="ECO:0007669"/>
    <property type="project" value="InterPro"/>
</dbReference>